<dbReference type="AlphaFoldDB" id="A0A8H7Q1W1"/>
<dbReference type="Proteomes" id="UP000612746">
    <property type="component" value="Unassembled WGS sequence"/>
</dbReference>
<evidence type="ECO:0000313" key="2">
    <source>
        <dbReference type="EMBL" id="KAG2183823.1"/>
    </source>
</evidence>
<comment type="similarity">
    <text evidence="1">Belongs to the TMA16 family.</text>
</comment>
<dbReference type="InterPro" id="IPR038356">
    <property type="entry name" value="Tma16_sf"/>
</dbReference>
<name>A0A8H7Q1W1_9FUNG</name>
<proteinExistence type="inferred from homology"/>
<dbReference type="InterPro" id="IPR021346">
    <property type="entry name" value="Tma16"/>
</dbReference>
<dbReference type="PANTHER" id="PTHR13349:SF2">
    <property type="entry name" value="TRANSLATION MACHINERY-ASSOCIATED PROTEIN 16"/>
    <property type="match status" value="1"/>
</dbReference>
<reference evidence="2" key="1">
    <citation type="submission" date="2020-12" db="EMBL/GenBank/DDBJ databases">
        <title>Metabolic potential, ecology and presence of endohyphal bacteria is reflected in genomic diversity of Mucoromycotina.</title>
        <authorList>
            <person name="Muszewska A."/>
            <person name="Okrasinska A."/>
            <person name="Steczkiewicz K."/>
            <person name="Drgas O."/>
            <person name="Orlowska M."/>
            <person name="Perlinska-Lenart U."/>
            <person name="Aleksandrzak-Piekarczyk T."/>
            <person name="Szatraj K."/>
            <person name="Zielenkiewicz U."/>
            <person name="Pilsyk S."/>
            <person name="Malc E."/>
            <person name="Mieczkowski P."/>
            <person name="Kruszewska J.S."/>
            <person name="Biernat P."/>
            <person name="Pawlowska J."/>
        </authorList>
    </citation>
    <scope>NUCLEOTIDE SEQUENCE</scope>
    <source>
        <strain evidence="2">WA0000051536</strain>
    </source>
</reference>
<dbReference type="Gene3D" id="1.20.1440.170">
    <property type="entry name" value="Translation machinery-associated protein 16-like"/>
    <property type="match status" value="1"/>
</dbReference>
<dbReference type="EMBL" id="JAEPRA010000006">
    <property type="protein sequence ID" value="KAG2183823.1"/>
    <property type="molecule type" value="Genomic_DNA"/>
</dbReference>
<dbReference type="Pfam" id="PF11176">
    <property type="entry name" value="Tma16"/>
    <property type="match status" value="1"/>
</dbReference>
<accession>A0A8H7Q1W1</accession>
<protein>
    <recommendedName>
        <fullName evidence="4">Translation machinery-associated protein 16</fullName>
    </recommendedName>
</protein>
<dbReference type="PANTHER" id="PTHR13349">
    <property type="entry name" value="TRANSLATION MACHINERY-ASSOCIATED PROTEIN 16"/>
    <property type="match status" value="1"/>
</dbReference>
<sequence>GQPNNKRHTLKTIKNRDSMHPSSRKAFQLTRVVMRNDRLEQRARSKDSIGNPKIDRWLWFKFALDDTLPCASSEELHSLIDMYLNRNEEELEKLQALRKDSKRPKSSRQDMLEALVKKEHDEYNKGFELPDLQNPKNVKILREWDGDKNSMARIKTKTVLNPSAIPLAPTAASTTNKDVMDITK</sequence>
<feature type="non-terminal residue" evidence="2">
    <location>
        <position position="1"/>
    </location>
</feature>
<evidence type="ECO:0000256" key="1">
    <source>
        <dbReference type="ARBA" id="ARBA00034127"/>
    </source>
</evidence>
<dbReference type="GO" id="GO:0005634">
    <property type="term" value="C:nucleus"/>
    <property type="evidence" value="ECO:0007669"/>
    <property type="project" value="TreeGrafter"/>
</dbReference>
<keyword evidence="3" id="KW-1185">Reference proteome</keyword>
<dbReference type="OrthoDB" id="270284at2759"/>
<organism evidence="2 3">
    <name type="scientific">Umbelopsis vinacea</name>
    <dbReference type="NCBI Taxonomy" id="44442"/>
    <lineage>
        <taxon>Eukaryota</taxon>
        <taxon>Fungi</taxon>
        <taxon>Fungi incertae sedis</taxon>
        <taxon>Mucoromycota</taxon>
        <taxon>Mucoromycotina</taxon>
        <taxon>Umbelopsidomycetes</taxon>
        <taxon>Umbelopsidales</taxon>
        <taxon>Umbelopsidaceae</taxon>
        <taxon>Umbelopsis</taxon>
    </lineage>
</organism>
<gene>
    <name evidence="2" type="ORF">INT44_008834</name>
</gene>
<evidence type="ECO:0000313" key="3">
    <source>
        <dbReference type="Proteomes" id="UP000612746"/>
    </source>
</evidence>
<comment type="caution">
    <text evidence="2">The sequence shown here is derived from an EMBL/GenBank/DDBJ whole genome shotgun (WGS) entry which is preliminary data.</text>
</comment>
<evidence type="ECO:0008006" key="4">
    <source>
        <dbReference type="Google" id="ProtNLM"/>
    </source>
</evidence>